<dbReference type="Pfam" id="PF25896">
    <property type="entry name" value="HTH_AT3G52170"/>
    <property type="match status" value="1"/>
</dbReference>
<dbReference type="PANTHER" id="PTHR34568:SF4">
    <property type="entry name" value="OS02G0638000 PROTEIN"/>
    <property type="match status" value="1"/>
</dbReference>
<evidence type="ECO:0000313" key="2">
    <source>
        <dbReference type="EMBL" id="CAK9139403.1"/>
    </source>
</evidence>
<reference evidence="2 3" key="1">
    <citation type="submission" date="2024-02" db="EMBL/GenBank/DDBJ databases">
        <authorList>
            <person name="Vignale AGUSTIN F."/>
            <person name="Sosa J E."/>
            <person name="Modenutti C."/>
        </authorList>
    </citation>
    <scope>NUCLEOTIDE SEQUENCE [LARGE SCALE GENOMIC DNA]</scope>
</reference>
<dbReference type="PANTHER" id="PTHR34568">
    <property type="entry name" value="RRM DOMAIN-CONTAINING PROTEIN"/>
    <property type="match status" value="1"/>
</dbReference>
<organism evidence="2 3">
    <name type="scientific">Ilex paraguariensis</name>
    <name type="common">yerba mate</name>
    <dbReference type="NCBI Taxonomy" id="185542"/>
    <lineage>
        <taxon>Eukaryota</taxon>
        <taxon>Viridiplantae</taxon>
        <taxon>Streptophyta</taxon>
        <taxon>Embryophyta</taxon>
        <taxon>Tracheophyta</taxon>
        <taxon>Spermatophyta</taxon>
        <taxon>Magnoliopsida</taxon>
        <taxon>eudicotyledons</taxon>
        <taxon>Gunneridae</taxon>
        <taxon>Pentapetalae</taxon>
        <taxon>asterids</taxon>
        <taxon>campanulids</taxon>
        <taxon>Aquifoliales</taxon>
        <taxon>Aquifoliaceae</taxon>
        <taxon>Ilex</taxon>
    </lineage>
</organism>
<dbReference type="InterPro" id="IPR058942">
    <property type="entry name" value="AT3G52170-like"/>
</dbReference>
<evidence type="ECO:0000313" key="3">
    <source>
        <dbReference type="Proteomes" id="UP001642360"/>
    </source>
</evidence>
<protein>
    <recommendedName>
        <fullName evidence="1">AT3G52170-like helix-turn-helix domain-containing protein</fullName>
    </recommendedName>
</protein>
<dbReference type="InterPro" id="IPR058941">
    <property type="entry name" value="HTH_AT3G52170-like"/>
</dbReference>
<name>A0ABC8R3M8_9AQUA</name>
<proteinExistence type="predicted"/>
<dbReference type="EMBL" id="CAUOFW020000959">
    <property type="protein sequence ID" value="CAK9139403.1"/>
    <property type="molecule type" value="Genomic_DNA"/>
</dbReference>
<dbReference type="Proteomes" id="UP001642360">
    <property type="component" value="Unassembled WGS sequence"/>
</dbReference>
<keyword evidence="3" id="KW-1185">Reference proteome</keyword>
<comment type="caution">
    <text evidence="2">The sequence shown here is derived from an EMBL/GenBank/DDBJ whole genome shotgun (WGS) entry which is preliminary data.</text>
</comment>
<gene>
    <name evidence="2" type="ORF">ILEXP_LOCUS6795</name>
</gene>
<sequence length="352" mass="39548">MALPQFLDFLFSLFLGDEEVAGGGSLIDRGGGWLSVEMRRWLITGQSMWVDVGRDEELRTIETLILFPLSVSHAASNKWLSSLLSSPPSAIIFSLKIISWGRLPHQHHQPELSLSSTGSARTPTETLGIHWYRAMNSGKFPTVSDALKEFPTVSDALKEVGGSYYRIRKIVQELEYDSKISAMNARNDTLLEKEVAQEDEMSVVVEKVSRHQMTAETEIHTDVQMSSETLLTQEVAQENESCAEVEVSKNQISSLGDNSLSHQTKAEGKGVLHPCREKPVDNIKEKTSSEEIMDFEGSKPQYEQQRDSLEVEKSVKVLSEERAGDEELRRKQSIWGNLRSLADGIINIWRKL</sequence>
<dbReference type="AlphaFoldDB" id="A0ABC8R3M8"/>
<feature type="domain" description="AT3G52170-like helix-turn-helix" evidence="1">
    <location>
        <begin position="149"/>
        <end position="176"/>
    </location>
</feature>
<evidence type="ECO:0000259" key="1">
    <source>
        <dbReference type="Pfam" id="PF25896"/>
    </source>
</evidence>
<accession>A0ABC8R3M8</accession>